<dbReference type="AlphaFoldDB" id="A0A4Y7UBU8"/>
<proteinExistence type="predicted"/>
<sequence length="121" mass="14431">MKIYKLIYYHFFLKSQKKNNDPEVPVYLMLSIIQTNNFLTIINIILIVLNINNIHDIRKVAIIGPIIFCFINYYYFSKKGNGQIIIRDSTYNIGKYSFLLYLYVIASVLLLIVTYYFYVEF</sequence>
<evidence type="ECO:0000313" key="4">
    <source>
        <dbReference type="Proteomes" id="UP000295270"/>
    </source>
</evidence>
<evidence type="ECO:0000313" key="2">
    <source>
        <dbReference type="EMBL" id="TCN57586.1"/>
    </source>
</evidence>
<dbReference type="Proteomes" id="UP000295270">
    <property type="component" value="Unassembled WGS sequence"/>
</dbReference>
<dbReference type="Proteomes" id="UP000298340">
    <property type="component" value="Unassembled WGS sequence"/>
</dbReference>
<reference evidence="2" key="3">
    <citation type="submission" date="2019-03" db="EMBL/GenBank/DDBJ databases">
        <authorList>
            <person name="Whitman W."/>
            <person name="Huntemann M."/>
            <person name="Clum A."/>
            <person name="Pillay M."/>
            <person name="Palaniappan K."/>
            <person name="Varghese N."/>
            <person name="Mikhailova N."/>
            <person name="Stamatis D."/>
            <person name="Reddy T."/>
            <person name="Daum C."/>
            <person name="Shapiro N."/>
            <person name="Ivanova N."/>
            <person name="Kyrpides N."/>
            <person name="Woyke T."/>
        </authorList>
    </citation>
    <scope>NUCLEOTIDE SEQUENCE</scope>
    <source>
        <strain evidence="2">P5626</strain>
    </source>
</reference>
<evidence type="ECO:0000313" key="3">
    <source>
        <dbReference type="EMBL" id="TEB43895.1"/>
    </source>
</evidence>
<gene>
    <name evidence="3" type="ORF">D0809_13460</name>
    <name evidence="2" type="ORF">EV142_104246</name>
</gene>
<name>A0A4Y7UBU8_9FLAO</name>
<feature type="transmembrane region" description="Helical" evidence="1">
    <location>
        <begin position="26"/>
        <end position="51"/>
    </location>
</feature>
<keyword evidence="1" id="KW-0472">Membrane</keyword>
<dbReference type="EMBL" id="QWDN01000004">
    <property type="protein sequence ID" value="TEB43895.1"/>
    <property type="molecule type" value="Genomic_DNA"/>
</dbReference>
<keyword evidence="4" id="KW-1185">Reference proteome</keyword>
<evidence type="ECO:0000313" key="5">
    <source>
        <dbReference type="Proteomes" id="UP000298340"/>
    </source>
</evidence>
<keyword evidence="1" id="KW-0812">Transmembrane</keyword>
<comment type="caution">
    <text evidence="3">The sequence shown here is derived from an EMBL/GenBank/DDBJ whole genome shotgun (WGS) entry which is preliminary data.</text>
</comment>
<accession>A0A4Y7UBU8</accession>
<reference evidence="2 4" key="1">
    <citation type="journal article" date="2015" name="Stand. Genomic Sci.">
        <title>Genomic Encyclopedia of Bacterial and Archaeal Type Strains, Phase III: the genomes of soil and plant-associated and newly described type strains.</title>
        <authorList>
            <person name="Whitman W.B."/>
            <person name="Woyke T."/>
            <person name="Klenk H.P."/>
            <person name="Zhou Y."/>
            <person name="Lilburn T.G."/>
            <person name="Beck B.J."/>
            <person name="De Vos P."/>
            <person name="Vandamme P."/>
            <person name="Eisen J.A."/>
            <person name="Garrity G."/>
            <person name="Hugenholtz P."/>
            <person name="Kyrpides N.C."/>
        </authorList>
    </citation>
    <scope>NUCLEOTIDE SEQUENCE [LARGE SCALE GENOMIC DNA]</scope>
    <source>
        <strain evidence="2 4">P5626</strain>
    </source>
</reference>
<reference evidence="3 5" key="2">
    <citation type="journal article" date="2018" name="Syst. Appl. Microbiol.">
        <title>Flavobacterium circumlabens sp. nov. and Flavobacterium cupreum sp. nov., two psychrotrophic species isolated from Antarctic environmental samples.</title>
        <authorList>
            <person name="Kralova S."/>
            <person name="Busse H.J."/>
            <person name="Svec P."/>
            <person name="Maslanova I."/>
            <person name="Stankova E."/>
            <person name="Bartak M."/>
            <person name="Sedlacek I."/>
        </authorList>
    </citation>
    <scope>NUCLEOTIDE SEQUENCE [LARGE SCALE GENOMIC DNA]</scope>
    <source>
        <strain evidence="3 5">CCM 8828</strain>
    </source>
</reference>
<feature type="transmembrane region" description="Helical" evidence="1">
    <location>
        <begin position="57"/>
        <end position="76"/>
    </location>
</feature>
<evidence type="ECO:0000256" key="1">
    <source>
        <dbReference type="SAM" id="Phobius"/>
    </source>
</evidence>
<feature type="transmembrane region" description="Helical" evidence="1">
    <location>
        <begin position="96"/>
        <end position="118"/>
    </location>
</feature>
<keyword evidence="1" id="KW-1133">Transmembrane helix</keyword>
<protein>
    <submittedName>
        <fullName evidence="3">Uncharacterized protein</fullName>
    </submittedName>
</protein>
<dbReference type="EMBL" id="SLWA01000004">
    <property type="protein sequence ID" value="TCN57586.1"/>
    <property type="molecule type" value="Genomic_DNA"/>
</dbReference>
<organism evidence="3 5">
    <name type="scientific">Flavobacterium circumlabens</name>
    <dbReference type="NCBI Taxonomy" id="2133765"/>
    <lineage>
        <taxon>Bacteria</taxon>
        <taxon>Pseudomonadati</taxon>
        <taxon>Bacteroidota</taxon>
        <taxon>Flavobacteriia</taxon>
        <taxon>Flavobacteriales</taxon>
        <taxon>Flavobacteriaceae</taxon>
        <taxon>Flavobacterium</taxon>
    </lineage>
</organism>